<dbReference type="AlphaFoldDB" id="A0A7V3E6K2"/>
<feature type="domain" description="Outer membrane protein beta-barrel" evidence="5">
    <location>
        <begin position="383"/>
        <end position="788"/>
    </location>
</feature>
<dbReference type="Gene3D" id="2.40.170.20">
    <property type="entry name" value="TonB-dependent receptor, beta-barrel domain"/>
    <property type="match status" value="1"/>
</dbReference>
<organism evidence="6">
    <name type="scientific">Ignavibacterium album</name>
    <dbReference type="NCBI Taxonomy" id="591197"/>
    <lineage>
        <taxon>Bacteria</taxon>
        <taxon>Pseudomonadati</taxon>
        <taxon>Ignavibacteriota</taxon>
        <taxon>Ignavibacteria</taxon>
        <taxon>Ignavibacteriales</taxon>
        <taxon>Ignavibacteriaceae</taxon>
        <taxon>Ignavibacterium</taxon>
    </lineage>
</organism>
<evidence type="ECO:0000256" key="1">
    <source>
        <dbReference type="ARBA" id="ARBA00004442"/>
    </source>
</evidence>
<dbReference type="Pfam" id="PF07715">
    <property type="entry name" value="Plug"/>
    <property type="match status" value="1"/>
</dbReference>
<dbReference type="InterPro" id="IPR041700">
    <property type="entry name" value="OMP_b-brl_3"/>
</dbReference>
<feature type="domain" description="TonB-dependent receptor plug" evidence="4">
    <location>
        <begin position="146"/>
        <end position="230"/>
    </location>
</feature>
<name>A0A7V3E6K2_9BACT</name>
<dbReference type="Pfam" id="PF14905">
    <property type="entry name" value="OMP_b-brl_3"/>
    <property type="match status" value="1"/>
</dbReference>
<dbReference type="Gene3D" id="2.60.40.1120">
    <property type="entry name" value="Carboxypeptidase-like, regulatory domain"/>
    <property type="match status" value="1"/>
</dbReference>
<protein>
    <submittedName>
        <fullName evidence="6">TonB-dependent receptor</fullName>
    </submittedName>
</protein>
<dbReference type="SUPFAM" id="SSF49464">
    <property type="entry name" value="Carboxypeptidase regulatory domain-like"/>
    <property type="match status" value="1"/>
</dbReference>
<proteinExistence type="predicted"/>
<reference evidence="6" key="1">
    <citation type="journal article" date="2020" name="mSystems">
        <title>Genome- and Community-Level Interaction Insights into Carbon Utilization and Element Cycling Functions of Hydrothermarchaeota in Hydrothermal Sediment.</title>
        <authorList>
            <person name="Zhou Z."/>
            <person name="Liu Y."/>
            <person name="Xu W."/>
            <person name="Pan J."/>
            <person name="Luo Z.H."/>
            <person name="Li M."/>
        </authorList>
    </citation>
    <scope>NUCLEOTIDE SEQUENCE [LARGE SCALE GENOMIC DNA]</scope>
    <source>
        <strain evidence="6">SpSt-479</strain>
    </source>
</reference>
<dbReference type="Pfam" id="PF13715">
    <property type="entry name" value="CarbopepD_reg_2"/>
    <property type="match status" value="1"/>
</dbReference>
<dbReference type="InterPro" id="IPR012910">
    <property type="entry name" value="Plug_dom"/>
</dbReference>
<dbReference type="SUPFAM" id="SSF56935">
    <property type="entry name" value="Porins"/>
    <property type="match status" value="1"/>
</dbReference>
<evidence type="ECO:0000313" key="6">
    <source>
        <dbReference type="EMBL" id="HFI90377.1"/>
    </source>
</evidence>
<dbReference type="InterPro" id="IPR037066">
    <property type="entry name" value="Plug_dom_sf"/>
</dbReference>
<comment type="subcellular location">
    <subcellularLocation>
        <location evidence="1">Cell outer membrane</location>
    </subcellularLocation>
</comment>
<dbReference type="EMBL" id="DSUJ01000008">
    <property type="protein sequence ID" value="HFI90377.1"/>
    <property type="molecule type" value="Genomic_DNA"/>
</dbReference>
<evidence type="ECO:0000256" key="2">
    <source>
        <dbReference type="ARBA" id="ARBA00023136"/>
    </source>
</evidence>
<evidence type="ECO:0000259" key="4">
    <source>
        <dbReference type="Pfam" id="PF07715"/>
    </source>
</evidence>
<accession>A0A7V3E6K2</accession>
<evidence type="ECO:0000256" key="3">
    <source>
        <dbReference type="ARBA" id="ARBA00023237"/>
    </source>
</evidence>
<comment type="caution">
    <text evidence="6">The sequence shown here is derived from an EMBL/GenBank/DDBJ whole genome shotgun (WGS) entry which is preliminary data.</text>
</comment>
<keyword evidence="6" id="KW-0675">Receptor</keyword>
<dbReference type="InterPro" id="IPR008969">
    <property type="entry name" value="CarboxyPept-like_regulatory"/>
</dbReference>
<keyword evidence="2" id="KW-0472">Membrane</keyword>
<evidence type="ECO:0000259" key="5">
    <source>
        <dbReference type="Pfam" id="PF14905"/>
    </source>
</evidence>
<dbReference type="InterPro" id="IPR036942">
    <property type="entry name" value="Beta-barrel_TonB_sf"/>
</dbReference>
<dbReference type="GO" id="GO:0009279">
    <property type="term" value="C:cell outer membrane"/>
    <property type="evidence" value="ECO:0007669"/>
    <property type="project" value="UniProtKB-SubCell"/>
</dbReference>
<keyword evidence="3" id="KW-0998">Cell outer membrane</keyword>
<dbReference type="Gene3D" id="2.170.130.10">
    <property type="entry name" value="TonB-dependent receptor, plug domain"/>
    <property type="match status" value="1"/>
</dbReference>
<gene>
    <name evidence="6" type="ORF">ENS31_02475</name>
</gene>
<sequence>MKEVNMFRLLLTLVVAVNMIAFTQSSSLSAGKIVSGVVLDSATTSALPFANITLHSKSDSAFVTGSSTDIEGEFELSNISEGDYYLKISFVGYNTKYIPDLKVSKGSQKINLGKIVLSKVAYELEAAEVVGEKVSEELHLDKKVINVSQNLNAQGGTALDVLQNQPSVRVDPDGTVYLRGSSNFTIYVNGKPYPLQGSDALKQISANTIENIELITNPSSKYDAEGSAGIININLKAQKDFSMSGILNLNSGTGDKYNADGTINYNHNGLSVNGGLDYRNNMFTNKQEISRNSYLGSFNQLNETNVDVRNKREQYSFRGGLDYTFNPQSSLGLTLSLGAVDITGGLNTNVLKQQSGSSNYSIVRNRMNIPVKYVNTSLNYQYKFEPDVNDIYFEATYNYVDVPNDQITEEYASNESFNSLTDLISKVAYSNGSVRNEGRAKLNYKHKLSEVSTIETGLQTNYSFRNLNAVNKIFDKNLNDYVLDNNLTNEFDLRNNVYAGFVSFTSQLADFNYMLGLRGEYMDRLLDQKTLAQSYTFEKMDFFPSVNVSKKIDDHQLQLSYSRRINRPNENILNPFPFFSDPNISVSGNPKLKPEYIDAVEFNYQKMFGSVFVSAQTYYRKSKDSFTQTFSTDSTGKLNIIFNNYGNSDVYGAELSTSFSVAQIFKFDPSVNLFQTHLDGLADGKAIVKDFFNWSARLNATVTITPDTRFMISGNYMKFVDAQSESDPFMQISASLRQEFFDKTMSLTLQARNLFKASDMKFNTTGSNFNGIANIRPESPVFSLMFSYNFNNFKRTQRQTDNIDIPTGL</sequence>